<dbReference type="EMBL" id="JAOTPV010000017">
    <property type="protein sequence ID" value="KAJ4473728.1"/>
    <property type="molecule type" value="Genomic_DNA"/>
</dbReference>
<dbReference type="Gene3D" id="2.40.50.140">
    <property type="entry name" value="Nucleic acid-binding proteins"/>
    <property type="match status" value="1"/>
</dbReference>
<dbReference type="InterPro" id="IPR006195">
    <property type="entry name" value="aa-tRNA-synth_II"/>
</dbReference>
<evidence type="ECO:0000256" key="1">
    <source>
        <dbReference type="ARBA" id="ARBA00022598"/>
    </source>
</evidence>
<keyword evidence="1" id="KW-0436">Ligase</keyword>
<dbReference type="CDD" id="cd04318">
    <property type="entry name" value="EcAsnRS_like_N"/>
    <property type="match status" value="1"/>
</dbReference>
<dbReference type="SUPFAM" id="SSF55681">
    <property type="entry name" value="Class II aaRS and biotin synthetases"/>
    <property type="match status" value="1"/>
</dbReference>
<keyword evidence="5" id="KW-0030">Aminoacyl-tRNA synthetase</keyword>
<accession>A0A9W9DJR1</accession>
<sequence>MVSVAVRRLPSTIKQLLEQGSTTFSVTTITGHVRSIRRQKRSTFALIDDGSTARGLQAVFKHGFRREEMNAARVDKLKQLTFGTAVSLTGKLVESTGPGQDVELLVEATEEDSSVQRIQILGKCDPNTYPLQSHHFTPSSSTSGAHSVEYLRDHLHLRLRTPAMQHTMRLRAKVKEALEAYLSGEQEFMYVHTPVITSIDAEGGGESFRIGRIPKTDRGGDDEGEEEEFFGRPAHLTVSSQLHLEAFQAALGRVYTLAPCFRAERSMTGRHLAEFWMLEYMLRYTLTRVLPKLPESTESRKDGNSFNELRRAAIDEKPWPRITYTQAIRILQQAEVEQNSSQRLFIYPPTIGHSLQSEHEKYLAEVVFMGPVFVLDYPKGVKPFYMRSNVDKVDHVQLLETVACFDLLVPRVGELVGGSVREERYEELKRNMVEVGLIPPSSSTTALDFSSAAAIDPTTSPVISPSTKSENPYEWYLDLRRHGSVPHGGFGMGFERLVLWLDGAGGEGGKSAGMGNIRETVGMPRWKGRMGIISHLMSILPSQESTGGSVYAVTVEAFKMACFKVPKSPSYRLRKSLCELRRISIRFVFEA</sequence>
<comment type="caution">
    <text evidence="7">The sequence shown here is derived from an EMBL/GenBank/DDBJ whole genome shotgun (WGS) entry which is preliminary data.</text>
</comment>
<evidence type="ECO:0000256" key="4">
    <source>
        <dbReference type="ARBA" id="ARBA00022917"/>
    </source>
</evidence>
<evidence type="ECO:0000256" key="2">
    <source>
        <dbReference type="ARBA" id="ARBA00022741"/>
    </source>
</evidence>
<evidence type="ECO:0000256" key="3">
    <source>
        <dbReference type="ARBA" id="ARBA00022840"/>
    </source>
</evidence>
<keyword evidence="8" id="KW-1185">Reference proteome</keyword>
<dbReference type="PANTHER" id="PTHR22594">
    <property type="entry name" value="ASPARTYL/LYSYL-TRNA SYNTHETASE"/>
    <property type="match status" value="1"/>
</dbReference>
<evidence type="ECO:0000256" key="5">
    <source>
        <dbReference type="ARBA" id="ARBA00023146"/>
    </source>
</evidence>
<dbReference type="AlphaFoldDB" id="A0A9W9DJR1"/>
<dbReference type="Gene3D" id="3.30.930.10">
    <property type="entry name" value="Bira Bifunctional Protein, Domain 2"/>
    <property type="match status" value="1"/>
</dbReference>
<dbReference type="Proteomes" id="UP001150266">
    <property type="component" value="Unassembled WGS sequence"/>
</dbReference>
<dbReference type="PRINTS" id="PR01042">
    <property type="entry name" value="TRNASYNTHASP"/>
</dbReference>
<keyword evidence="2" id="KW-0547">Nucleotide-binding</keyword>
<name>A0A9W9DJR1_9AGAR</name>
<dbReference type="GO" id="GO:0005739">
    <property type="term" value="C:mitochondrion"/>
    <property type="evidence" value="ECO:0007669"/>
    <property type="project" value="TreeGrafter"/>
</dbReference>
<dbReference type="PANTHER" id="PTHR22594:SF34">
    <property type="entry name" value="ASPARAGINE--TRNA LIGASE, MITOCHONDRIAL-RELATED"/>
    <property type="match status" value="1"/>
</dbReference>
<keyword evidence="4" id="KW-0648">Protein biosynthesis</keyword>
<dbReference type="GO" id="GO:0005524">
    <property type="term" value="F:ATP binding"/>
    <property type="evidence" value="ECO:0007669"/>
    <property type="project" value="UniProtKB-KW"/>
</dbReference>
<feature type="domain" description="Aminoacyl-transfer RNA synthetases class-II family profile" evidence="6">
    <location>
        <begin position="169"/>
        <end position="524"/>
    </location>
</feature>
<dbReference type="SUPFAM" id="SSF50249">
    <property type="entry name" value="Nucleic acid-binding proteins"/>
    <property type="match status" value="1"/>
</dbReference>
<proteinExistence type="predicted"/>
<evidence type="ECO:0000259" key="6">
    <source>
        <dbReference type="PROSITE" id="PS50862"/>
    </source>
</evidence>
<dbReference type="InterPro" id="IPR045864">
    <property type="entry name" value="aa-tRNA-synth_II/BPL/LPL"/>
</dbReference>
<protein>
    <submittedName>
        <fullName evidence="7">Asparaginyl-tRNA synthetase</fullName>
    </submittedName>
</protein>
<gene>
    <name evidence="7" type="ORF">J3R30DRAFT_3406598</name>
</gene>
<dbReference type="InterPro" id="IPR002312">
    <property type="entry name" value="Asp/Asn-tRNA-synth_IIb"/>
</dbReference>
<dbReference type="OrthoDB" id="1931232at2759"/>
<reference evidence="7" key="1">
    <citation type="submission" date="2022-08" db="EMBL/GenBank/DDBJ databases">
        <title>A Global Phylogenomic Analysis of the Shiitake Genus Lentinula.</title>
        <authorList>
            <consortium name="DOE Joint Genome Institute"/>
            <person name="Sierra-Patev S."/>
            <person name="Min B."/>
            <person name="Naranjo-Ortiz M."/>
            <person name="Looney B."/>
            <person name="Konkel Z."/>
            <person name="Slot J.C."/>
            <person name="Sakamoto Y."/>
            <person name="Steenwyk J.L."/>
            <person name="Rokas A."/>
            <person name="Carro J."/>
            <person name="Camarero S."/>
            <person name="Ferreira P."/>
            <person name="Molpeceres G."/>
            <person name="Ruiz-Duenas F.J."/>
            <person name="Serrano A."/>
            <person name="Henrissat B."/>
            <person name="Drula E."/>
            <person name="Hughes K.W."/>
            <person name="Mata J.L."/>
            <person name="Ishikawa N.K."/>
            <person name="Vargas-Isla R."/>
            <person name="Ushijima S."/>
            <person name="Smith C.A."/>
            <person name="Ahrendt S."/>
            <person name="Andreopoulos W."/>
            <person name="He G."/>
            <person name="Labutti K."/>
            <person name="Lipzen A."/>
            <person name="Ng V."/>
            <person name="Riley R."/>
            <person name="Sandor L."/>
            <person name="Barry K."/>
            <person name="Martinez A.T."/>
            <person name="Xiao Y."/>
            <person name="Gibbons J.G."/>
            <person name="Terashima K."/>
            <person name="Grigoriev I.V."/>
            <person name="Hibbett D.S."/>
        </authorList>
    </citation>
    <scope>NUCLEOTIDE SEQUENCE</scope>
    <source>
        <strain evidence="7">JLM2183</strain>
    </source>
</reference>
<evidence type="ECO:0000313" key="7">
    <source>
        <dbReference type="EMBL" id="KAJ4473728.1"/>
    </source>
</evidence>
<dbReference type="GO" id="GO:0006421">
    <property type="term" value="P:asparaginyl-tRNA aminoacylation"/>
    <property type="evidence" value="ECO:0007669"/>
    <property type="project" value="TreeGrafter"/>
</dbReference>
<keyword evidence="3" id="KW-0067">ATP-binding</keyword>
<dbReference type="GO" id="GO:0004816">
    <property type="term" value="F:asparagine-tRNA ligase activity"/>
    <property type="evidence" value="ECO:0007669"/>
    <property type="project" value="TreeGrafter"/>
</dbReference>
<evidence type="ECO:0000313" key="8">
    <source>
        <dbReference type="Proteomes" id="UP001150266"/>
    </source>
</evidence>
<dbReference type="Pfam" id="PF00152">
    <property type="entry name" value="tRNA-synt_2"/>
    <property type="match status" value="1"/>
</dbReference>
<dbReference type="InterPro" id="IPR012340">
    <property type="entry name" value="NA-bd_OB-fold"/>
</dbReference>
<organism evidence="7 8">
    <name type="scientific">Lentinula aciculospora</name>
    <dbReference type="NCBI Taxonomy" id="153920"/>
    <lineage>
        <taxon>Eukaryota</taxon>
        <taxon>Fungi</taxon>
        <taxon>Dikarya</taxon>
        <taxon>Basidiomycota</taxon>
        <taxon>Agaricomycotina</taxon>
        <taxon>Agaricomycetes</taxon>
        <taxon>Agaricomycetidae</taxon>
        <taxon>Agaricales</taxon>
        <taxon>Marasmiineae</taxon>
        <taxon>Omphalotaceae</taxon>
        <taxon>Lentinula</taxon>
    </lineage>
</organism>
<dbReference type="InterPro" id="IPR004364">
    <property type="entry name" value="Aa-tRNA-synt_II"/>
</dbReference>
<dbReference type="PROSITE" id="PS50862">
    <property type="entry name" value="AA_TRNA_LIGASE_II"/>
    <property type="match status" value="1"/>
</dbReference>